<keyword evidence="2" id="KW-0853">WD repeat</keyword>
<dbReference type="KEGG" id="dpe:6604413"/>
<dbReference type="eggNOG" id="KOG4155">
    <property type="taxonomic scope" value="Eukaryota"/>
</dbReference>
<evidence type="ECO:0000256" key="1">
    <source>
        <dbReference type="ARBA" id="ARBA00005903"/>
    </source>
</evidence>
<name>B4IRQ3_DROPE</name>
<dbReference type="InterPro" id="IPR001680">
    <property type="entry name" value="WD40_rpt"/>
</dbReference>
<dbReference type="InterPro" id="IPR015943">
    <property type="entry name" value="WD40/YVTN_repeat-like_dom_sf"/>
</dbReference>
<dbReference type="PANTHER" id="PTHR14588:SF2">
    <property type="entry name" value="DDB1- AND CUL4-ASSOCIATED FACTOR 10"/>
    <property type="match status" value="1"/>
</dbReference>
<dbReference type="Proteomes" id="UP000008744">
    <property type="component" value="Unassembled WGS sequence"/>
</dbReference>
<evidence type="ECO:0000256" key="2">
    <source>
        <dbReference type="ARBA" id="ARBA00022574"/>
    </source>
</evidence>
<keyword evidence="5" id="KW-1185">Reference proteome</keyword>
<dbReference type="STRING" id="7234.B4IRQ3"/>
<dbReference type="SMART" id="SM00320">
    <property type="entry name" value="WD40"/>
    <property type="match status" value="1"/>
</dbReference>
<dbReference type="Gene3D" id="2.130.10.10">
    <property type="entry name" value="YVTN repeat-like/Quinoprotein amine dehydrogenase"/>
    <property type="match status" value="1"/>
</dbReference>
<dbReference type="GO" id="GO:0080008">
    <property type="term" value="C:Cul4-RING E3 ubiquitin ligase complex"/>
    <property type="evidence" value="ECO:0007669"/>
    <property type="project" value="TreeGrafter"/>
</dbReference>
<keyword evidence="3" id="KW-0677">Repeat</keyword>
<dbReference type="HOGENOM" id="CLU_2266504_0_0_1"/>
<accession>B4IRQ3</accession>
<dbReference type="InterPro" id="IPR036322">
    <property type="entry name" value="WD40_repeat_dom_sf"/>
</dbReference>
<comment type="similarity">
    <text evidence="1">Belongs to the WD repeat DCAF10 family.</text>
</comment>
<evidence type="ECO:0000313" key="5">
    <source>
        <dbReference type="Proteomes" id="UP000008744"/>
    </source>
</evidence>
<dbReference type="AlphaFoldDB" id="B4IRQ3"/>
<protein>
    <submittedName>
        <fullName evidence="4">GL16662</fullName>
    </submittedName>
</protein>
<dbReference type="EMBL" id="CH695325">
    <property type="protein sequence ID" value="EDW38662.1"/>
    <property type="molecule type" value="Genomic_DNA"/>
</dbReference>
<proteinExistence type="inferred from homology"/>
<dbReference type="InterPro" id="IPR039085">
    <property type="entry name" value="DCA10"/>
</dbReference>
<dbReference type="SUPFAM" id="SSF50978">
    <property type="entry name" value="WD40 repeat-like"/>
    <property type="match status" value="1"/>
</dbReference>
<sequence>MYYISEANVKPTYIKEPGFSADGRIICSPYDNGVRLLGYSADCSDYPIYTTFEEGKQSPRQMVVLAHLKEHQDAVLCAKFSPREPLLVTGCAKGDVTWYRPNL</sequence>
<gene>
    <name evidence="4" type="primary">Dper\GL16662</name>
    <name evidence="4" type="ORF">Dper_GL16662</name>
</gene>
<organism evidence="5">
    <name type="scientific">Drosophila persimilis</name>
    <name type="common">Fruit fly</name>
    <dbReference type="NCBI Taxonomy" id="7234"/>
    <lineage>
        <taxon>Eukaryota</taxon>
        <taxon>Metazoa</taxon>
        <taxon>Ecdysozoa</taxon>
        <taxon>Arthropoda</taxon>
        <taxon>Hexapoda</taxon>
        <taxon>Insecta</taxon>
        <taxon>Pterygota</taxon>
        <taxon>Neoptera</taxon>
        <taxon>Endopterygota</taxon>
        <taxon>Diptera</taxon>
        <taxon>Brachycera</taxon>
        <taxon>Muscomorpha</taxon>
        <taxon>Ephydroidea</taxon>
        <taxon>Drosophilidae</taxon>
        <taxon>Drosophila</taxon>
        <taxon>Sophophora</taxon>
    </lineage>
</organism>
<evidence type="ECO:0000256" key="3">
    <source>
        <dbReference type="ARBA" id="ARBA00022737"/>
    </source>
</evidence>
<evidence type="ECO:0000313" key="4">
    <source>
        <dbReference type="EMBL" id="EDW38662.1"/>
    </source>
</evidence>
<dbReference type="PANTHER" id="PTHR14588">
    <property type="entry name" value="DDB1- AND CUL4-ASSOCIATED FACTOR 10"/>
    <property type="match status" value="1"/>
</dbReference>
<dbReference type="OrthoDB" id="20669at2759"/>
<reference evidence="4 5" key="1">
    <citation type="journal article" date="2007" name="Nature">
        <title>Evolution of genes and genomes on the Drosophila phylogeny.</title>
        <authorList>
            <consortium name="Drosophila 12 Genomes Consortium"/>
            <person name="Clark A.G."/>
            <person name="Eisen M.B."/>
            <person name="Smith D.R."/>
            <person name="Bergman C.M."/>
            <person name="Oliver B."/>
            <person name="Markow T.A."/>
            <person name="Kaufman T.C."/>
            <person name="Kellis M."/>
            <person name="Gelbart W."/>
            <person name="Iyer V.N."/>
            <person name="Pollard D.A."/>
            <person name="Sackton T.B."/>
            <person name="Larracuente A.M."/>
            <person name="Singh N.D."/>
            <person name="Abad J.P."/>
            <person name="Abt D.N."/>
            <person name="Adryan B."/>
            <person name="Aguade M."/>
            <person name="Akashi H."/>
            <person name="Anderson W.W."/>
            <person name="Aquadro C.F."/>
            <person name="Ardell D.H."/>
            <person name="Arguello R."/>
            <person name="Artieri C.G."/>
            <person name="Barbash D.A."/>
            <person name="Barker D."/>
            <person name="Barsanti P."/>
            <person name="Batterham P."/>
            <person name="Batzoglou S."/>
            <person name="Begun D."/>
            <person name="Bhutkar A."/>
            <person name="Blanco E."/>
            <person name="Bosak S.A."/>
            <person name="Bradley R.K."/>
            <person name="Brand A.D."/>
            <person name="Brent M.R."/>
            <person name="Brooks A.N."/>
            <person name="Brown R.H."/>
            <person name="Butlin R.K."/>
            <person name="Caggese C."/>
            <person name="Calvi B.R."/>
            <person name="Bernardo de Carvalho A."/>
            <person name="Caspi A."/>
            <person name="Castrezana S."/>
            <person name="Celniker S.E."/>
            <person name="Chang J.L."/>
            <person name="Chapple C."/>
            <person name="Chatterji S."/>
            <person name="Chinwalla A."/>
            <person name="Civetta A."/>
            <person name="Clifton S.W."/>
            <person name="Comeron J.M."/>
            <person name="Costello J.C."/>
            <person name="Coyne J.A."/>
            <person name="Daub J."/>
            <person name="David R.G."/>
            <person name="Delcher A.L."/>
            <person name="Delehaunty K."/>
            <person name="Do C.B."/>
            <person name="Ebling H."/>
            <person name="Edwards K."/>
            <person name="Eickbush T."/>
            <person name="Evans J.D."/>
            <person name="Filipski A."/>
            <person name="Findeiss S."/>
            <person name="Freyhult E."/>
            <person name="Fulton L."/>
            <person name="Fulton R."/>
            <person name="Garcia A.C."/>
            <person name="Gardiner A."/>
            <person name="Garfield D.A."/>
            <person name="Garvin B.E."/>
            <person name="Gibson G."/>
            <person name="Gilbert D."/>
            <person name="Gnerre S."/>
            <person name="Godfrey J."/>
            <person name="Good R."/>
            <person name="Gotea V."/>
            <person name="Gravely B."/>
            <person name="Greenberg A.J."/>
            <person name="Griffiths-Jones S."/>
            <person name="Gross S."/>
            <person name="Guigo R."/>
            <person name="Gustafson E.A."/>
            <person name="Haerty W."/>
            <person name="Hahn M.W."/>
            <person name="Halligan D.L."/>
            <person name="Halpern A.L."/>
            <person name="Halter G.M."/>
            <person name="Han M.V."/>
            <person name="Heger A."/>
            <person name="Hillier L."/>
            <person name="Hinrichs A.S."/>
            <person name="Holmes I."/>
            <person name="Hoskins R.A."/>
            <person name="Hubisz M.J."/>
            <person name="Hultmark D."/>
            <person name="Huntley M.A."/>
            <person name="Jaffe D.B."/>
            <person name="Jagadeeshan S."/>
            <person name="Jeck W.R."/>
            <person name="Johnson J."/>
            <person name="Jones C.D."/>
            <person name="Jordan W.C."/>
            <person name="Karpen G.H."/>
            <person name="Kataoka E."/>
            <person name="Keightley P.D."/>
            <person name="Kheradpour P."/>
            <person name="Kirkness E.F."/>
            <person name="Koerich L.B."/>
            <person name="Kristiansen K."/>
            <person name="Kudrna D."/>
            <person name="Kulathinal R.J."/>
            <person name="Kumar S."/>
            <person name="Kwok R."/>
            <person name="Lander E."/>
            <person name="Langley C.H."/>
            <person name="Lapoint R."/>
            <person name="Lazzaro B.P."/>
            <person name="Lee S.J."/>
            <person name="Levesque L."/>
            <person name="Li R."/>
            <person name="Lin C.F."/>
            <person name="Lin M.F."/>
            <person name="Lindblad-Toh K."/>
            <person name="Llopart A."/>
            <person name="Long M."/>
            <person name="Low L."/>
            <person name="Lozovsky E."/>
            <person name="Lu J."/>
            <person name="Luo M."/>
            <person name="Machado C.A."/>
            <person name="Makalowski W."/>
            <person name="Marzo M."/>
            <person name="Matsuda M."/>
            <person name="Matzkin L."/>
            <person name="McAllister B."/>
            <person name="McBride C.S."/>
            <person name="McKernan B."/>
            <person name="McKernan K."/>
            <person name="Mendez-Lago M."/>
            <person name="Minx P."/>
            <person name="Mollenhauer M.U."/>
            <person name="Montooth K."/>
            <person name="Mount S.M."/>
            <person name="Mu X."/>
            <person name="Myers E."/>
            <person name="Negre B."/>
            <person name="Newfeld S."/>
            <person name="Nielsen R."/>
            <person name="Noor M.A."/>
            <person name="O'Grady P."/>
            <person name="Pachter L."/>
            <person name="Papaceit M."/>
            <person name="Parisi M.J."/>
            <person name="Parisi M."/>
            <person name="Parts L."/>
            <person name="Pedersen J.S."/>
            <person name="Pesole G."/>
            <person name="Phillippy A.M."/>
            <person name="Ponting C.P."/>
            <person name="Pop M."/>
            <person name="Porcelli D."/>
            <person name="Powell J.R."/>
            <person name="Prohaska S."/>
            <person name="Pruitt K."/>
            <person name="Puig M."/>
            <person name="Quesneville H."/>
            <person name="Ram K.R."/>
            <person name="Rand D."/>
            <person name="Rasmussen M.D."/>
            <person name="Reed L.K."/>
            <person name="Reenan R."/>
            <person name="Reily A."/>
            <person name="Remington K.A."/>
            <person name="Rieger T.T."/>
            <person name="Ritchie M.G."/>
            <person name="Robin C."/>
            <person name="Rogers Y.H."/>
            <person name="Rohde C."/>
            <person name="Rozas J."/>
            <person name="Rubenfield M.J."/>
            <person name="Ruiz A."/>
            <person name="Russo S."/>
            <person name="Salzberg S.L."/>
            <person name="Sanchez-Gracia A."/>
            <person name="Saranga D.J."/>
            <person name="Sato H."/>
            <person name="Schaeffer S.W."/>
            <person name="Schatz M.C."/>
            <person name="Schlenke T."/>
            <person name="Schwartz R."/>
            <person name="Segarra C."/>
            <person name="Singh R.S."/>
            <person name="Sirot L."/>
            <person name="Sirota M."/>
            <person name="Sisneros N.B."/>
            <person name="Smith C.D."/>
            <person name="Smith T.F."/>
            <person name="Spieth J."/>
            <person name="Stage D.E."/>
            <person name="Stark A."/>
            <person name="Stephan W."/>
            <person name="Strausberg R.L."/>
            <person name="Strempel S."/>
            <person name="Sturgill D."/>
            <person name="Sutton G."/>
            <person name="Sutton G.G."/>
            <person name="Tao W."/>
            <person name="Teichmann S."/>
            <person name="Tobari Y.N."/>
            <person name="Tomimura Y."/>
            <person name="Tsolas J.M."/>
            <person name="Valente V.L."/>
            <person name="Venter E."/>
            <person name="Venter J.C."/>
            <person name="Vicario S."/>
            <person name="Vieira F.G."/>
            <person name="Vilella A.J."/>
            <person name="Villasante A."/>
            <person name="Walenz B."/>
            <person name="Wang J."/>
            <person name="Wasserman M."/>
            <person name="Watts T."/>
            <person name="Wilson D."/>
            <person name="Wilson R.K."/>
            <person name="Wing R.A."/>
            <person name="Wolfner M.F."/>
            <person name="Wong A."/>
            <person name="Wong G.K."/>
            <person name="Wu C.I."/>
            <person name="Wu G."/>
            <person name="Yamamoto D."/>
            <person name="Yang H.P."/>
            <person name="Yang S.P."/>
            <person name="Yorke J.A."/>
            <person name="Yoshida K."/>
            <person name="Zdobnov E."/>
            <person name="Zhang P."/>
            <person name="Zhang Y."/>
            <person name="Zimin A.V."/>
            <person name="Baldwin J."/>
            <person name="Abdouelleil A."/>
            <person name="Abdulkadir J."/>
            <person name="Abebe A."/>
            <person name="Abera B."/>
            <person name="Abreu J."/>
            <person name="Acer S.C."/>
            <person name="Aftuck L."/>
            <person name="Alexander A."/>
            <person name="An P."/>
            <person name="Anderson E."/>
            <person name="Anderson S."/>
            <person name="Arachi H."/>
            <person name="Azer M."/>
            <person name="Bachantsang P."/>
            <person name="Barry A."/>
            <person name="Bayul T."/>
            <person name="Berlin A."/>
            <person name="Bessette D."/>
            <person name="Bloom T."/>
            <person name="Blye J."/>
            <person name="Boguslavskiy L."/>
            <person name="Bonnet C."/>
            <person name="Boukhgalter B."/>
            <person name="Bourzgui I."/>
            <person name="Brown A."/>
            <person name="Cahill P."/>
            <person name="Channer S."/>
            <person name="Cheshatsang Y."/>
            <person name="Chuda L."/>
            <person name="Citroen M."/>
            <person name="Collymore A."/>
            <person name="Cooke P."/>
            <person name="Costello M."/>
            <person name="D'Aco K."/>
            <person name="Daza R."/>
            <person name="De Haan G."/>
            <person name="DeGray S."/>
            <person name="DeMaso C."/>
            <person name="Dhargay N."/>
            <person name="Dooley K."/>
            <person name="Dooley E."/>
            <person name="Doricent M."/>
            <person name="Dorje P."/>
            <person name="Dorjee K."/>
            <person name="Dupes A."/>
            <person name="Elong R."/>
            <person name="Falk J."/>
            <person name="Farina A."/>
            <person name="Faro S."/>
            <person name="Ferguson D."/>
            <person name="Fisher S."/>
            <person name="Foley C.D."/>
            <person name="Franke A."/>
            <person name="Friedrich D."/>
            <person name="Gadbois L."/>
            <person name="Gearin G."/>
            <person name="Gearin C.R."/>
            <person name="Giannoukos G."/>
            <person name="Goode T."/>
            <person name="Graham J."/>
            <person name="Grandbois E."/>
            <person name="Grewal S."/>
            <person name="Gyaltsen K."/>
            <person name="Hafez N."/>
            <person name="Hagos B."/>
            <person name="Hall J."/>
            <person name="Henson C."/>
            <person name="Hollinger A."/>
            <person name="Honan T."/>
            <person name="Huard M.D."/>
            <person name="Hughes L."/>
            <person name="Hurhula B."/>
            <person name="Husby M.E."/>
            <person name="Kamat A."/>
            <person name="Kanga B."/>
            <person name="Kashin S."/>
            <person name="Khazanovich D."/>
            <person name="Kisner P."/>
            <person name="Lance K."/>
            <person name="Lara M."/>
            <person name="Lee W."/>
            <person name="Lennon N."/>
            <person name="Letendre F."/>
            <person name="LeVine R."/>
            <person name="Lipovsky A."/>
            <person name="Liu X."/>
            <person name="Liu J."/>
            <person name="Liu S."/>
            <person name="Lokyitsang T."/>
            <person name="Lokyitsang Y."/>
            <person name="Lubonja R."/>
            <person name="Lui A."/>
            <person name="MacDonald P."/>
            <person name="Magnisalis V."/>
            <person name="Maru K."/>
            <person name="Matthews C."/>
            <person name="McCusker W."/>
            <person name="McDonough S."/>
            <person name="Mehta T."/>
            <person name="Meldrim J."/>
            <person name="Meneus L."/>
            <person name="Mihai O."/>
            <person name="Mihalev A."/>
            <person name="Mihova T."/>
            <person name="Mittelman R."/>
            <person name="Mlenga V."/>
            <person name="Montmayeur A."/>
            <person name="Mulrain L."/>
            <person name="Navidi A."/>
            <person name="Naylor J."/>
            <person name="Negash T."/>
            <person name="Nguyen T."/>
            <person name="Nguyen N."/>
            <person name="Nicol R."/>
            <person name="Norbu C."/>
            <person name="Norbu N."/>
            <person name="Novod N."/>
            <person name="O'Neill B."/>
            <person name="Osman S."/>
            <person name="Markiewicz E."/>
            <person name="Oyono O.L."/>
            <person name="Patti C."/>
            <person name="Phunkhang P."/>
            <person name="Pierre F."/>
            <person name="Priest M."/>
            <person name="Raghuraman S."/>
            <person name="Rege F."/>
            <person name="Reyes R."/>
            <person name="Rise C."/>
            <person name="Rogov P."/>
            <person name="Ross K."/>
            <person name="Ryan E."/>
            <person name="Settipalli S."/>
            <person name="Shea T."/>
            <person name="Sherpa N."/>
            <person name="Shi L."/>
            <person name="Shih D."/>
            <person name="Sparrow T."/>
            <person name="Spaulding J."/>
            <person name="Stalker J."/>
            <person name="Stange-Thomann N."/>
            <person name="Stavropoulos S."/>
            <person name="Stone C."/>
            <person name="Strader C."/>
            <person name="Tesfaye S."/>
            <person name="Thomson T."/>
            <person name="Thoulutsang Y."/>
            <person name="Thoulutsang D."/>
            <person name="Topham K."/>
            <person name="Topping I."/>
            <person name="Tsamla T."/>
            <person name="Vassiliev H."/>
            <person name="Vo A."/>
            <person name="Wangchuk T."/>
            <person name="Wangdi T."/>
            <person name="Weiand M."/>
            <person name="Wilkinson J."/>
            <person name="Wilson A."/>
            <person name="Yadav S."/>
            <person name="Young G."/>
            <person name="Yu Q."/>
            <person name="Zembek L."/>
            <person name="Zhong D."/>
            <person name="Zimmer A."/>
            <person name="Zwirko Z."/>
            <person name="Jaffe D.B."/>
            <person name="Alvarez P."/>
            <person name="Brockman W."/>
            <person name="Butler J."/>
            <person name="Chin C."/>
            <person name="Gnerre S."/>
            <person name="Grabherr M."/>
            <person name="Kleber M."/>
            <person name="Mauceli E."/>
            <person name="MacCallum I."/>
        </authorList>
    </citation>
    <scope>NUCLEOTIDE SEQUENCE [LARGE SCALE GENOMIC DNA]</scope>
    <source>
        <strain evidence="5">MSH-3 / Tucson 14011-0111.49</strain>
    </source>
</reference>